<feature type="transmembrane region" description="Helical" evidence="1">
    <location>
        <begin position="116"/>
        <end position="147"/>
    </location>
</feature>
<reference evidence="2" key="2">
    <citation type="submission" date="2022-06" db="UniProtKB">
        <authorList>
            <consortium name="EnsemblMetazoa"/>
        </authorList>
    </citation>
    <scope>IDENTIFICATION</scope>
</reference>
<feature type="transmembrane region" description="Helical" evidence="1">
    <location>
        <begin position="12"/>
        <end position="33"/>
    </location>
</feature>
<sequence length="268" mass="30950">MKVIGLSSSVSQKFSFCFFHSGIFFSILTKAVIHLFHCFRSQIPYYVVLHISILLWASLVILLLFQFLYLIPYFLTHIILFIALFIASLVGSIKISKYKPLGVNSIQVAKLHQKHLYSFIIYAYSIEIITLPMFVHACAFTICLFAACEKSYINSNFKTILDTTIYFLYEMRTIIIVFITILAFEPYRSASFLLFHQGSWITKVESIKMLKTIETKKKRSNHGVQINSDVKNNTQKCFRIRTDATLSAMLCRVTNLKIFQTLSRNIIS</sequence>
<keyword evidence="1" id="KW-0812">Transmembrane</keyword>
<feature type="transmembrane region" description="Helical" evidence="1">
    <location>
        <begin position="74"/>
        <end position="95"/>
    </location>
</feature>
<accession>A0A8R1TMZ4</accession>
<evidence type="ECO:0000313" key="2">
    <source>
        <dbReference type="EnsemblMetazoa" id="OVOC13502.1"/>
    </source>
</evidence>
<evidence type="ECO:0000256" key="1">
    <source>
        <dbReference type="SAM" id="Phobius"/>
    </source>
</evidence>
<protein>
    <submittedName>
        <fullName evidence="2">Uncharacterized protein</fullName>
    </submittedName>
</protein>
<evidence type="ECO:0000313" key="3">
    <source>
        <dbReference type="Proteomes" id="UP000024404"/>
    </source>
</evidence>
<keyword evidence="3" id="KW-1185">Reference proteome</keyword>
<dbReference type="Proteomes" id="UP000024404">
    <property type="component" value="Unassembled WGS sequence"/>
</dbReference>
<name>A0A8R1TMZ4_ONCVO</name>
<keyword evidence="1" id="KW-0472">Membrane</keyword>
<proteinExistence type="predicted"/>
<dbReference type="EMBL" id="CMVM020000228">
    <property type="status" value="NOT_ANNOTATED_CDS"/>
    <property type="molecule type" value="Genomic_DNA"/>
</dbReference>
<keyword evidence="1" id="KW-1133">Transmembrane helix</keyword>
<dbReference type="AlphaFoldDB" id="A0A8R1TMZ4"/>
<organism evidence="2 3">
    <name type="scientific">Onchocerca volvulus</name>
    <dbReference type="NCBI Taxonomy" id="6282"/>
    <lineage>
        <taxon>Eukaryota</taxon>
        <taxon>Metazoa</taxon>
        <taxon>Ecdysozoa</taxon>
        <taxon>Nematoda</taxon>
        <taxon>Chromadorea</taxon>
        <taxon>Rhabditida</taxon>
        <taxon>Spirurina</taxon>
        <taxon>Spiruromorpha</taxon>
        <taxon>Filarioidea</taxon>
        <taxon>Onchocercidae</taxon>
        <taxon>Onchocerca</taxon>
    </lineage>
</organism>
<reference evidence="3" key="1">
    <citation type="submission" date="2013-10" db="EMBL/GenBank/DDBJ databases">
        <title>Genome sequencing of Onchocerca volvulus.</title>
        <authorList>
            <person name="Cotton J."/>
            <person name="Tsai J."/>
            <person name="Stanley E."/>
            <person name="Tracey A."/>
            <person name="Holroyd N."/>
            <person name="Lustigman S."/>
            <person name="Berriman M."/>
        </authorList>
    </citation>
    <scope>NUCLEOTIDE SEQUENCE</scope>
</reference>
<feature type="transmembrane region" description="Helical" evidence="1">
    <location>
        <begin position="45"/>
        <end position="68"/>
    </location>
</feature>
<feature type="transmembrane region" description="Helical" evidence="1">
    <location>
        <begin position="167"/>
        <end position="184"/>
    </location>
</feature>
<dbReference type="EnsemblMetazoa" id="OVOC13502.1">
    <property type="protein sequence ID" value="OVOC13502.1"/>
    <property type="gene ID" value="WBGene00255531"/>
</dbReference>